<evidence type="ECO:0000256" key="1">
    <source>
        <dbReference type="ARBA" id="ARBA00011063"/>
    </source>
</evidence>
<evidence type="ECO:0000256" key="5">
    <source>
        <dbReference type="ARBA" id="ARBA00051722"/>
    </source>
</evidence>
<dbReference type="AlphaFoldDB" id="A0A9Q8INC8"/>
<dbReference type="CDD" id="cd16343">
    <property type="entry name" value="LMWPTP"/>
    <property type="match status" value="1"/>
</dbReference>
<feature type="active site" description="Nucleophile" evidence="6">
    <location>
        <position position="8"/>
    </location>
</feature>
<dbReference type="InterPro" id="IPR023485">
    <property type="entry name" value="Ptyr_pPase"/>
</dbReference>
<accession>A0A9Q8INC8</accession>
<feature type="domain" description="Phosphotyrosine protein phosphatase I" evidence="7">
    <location>
        <begin position="2"/>
        <end position="149"/>
    </location>
</feature>
<dbReference type="Gene3D" id="3.40.50.2300">
    <property type="match status" value="1"/>
</dbReference>
<dbReference type="SUPFAM" id="SSF52788">
    <property type="entry name" value="Phosphotyrosine protein phosphatases I"/>
    <property type="match status" value="1"/>
</dbReference>
<evidence type="ECO:0000313" key="11">
    <source>
        <dbReference type="Proteomes" id="UP000784700"/>
    </source>
</evidence>
<dbReference type="PRINTS" id="PR00719">
    <property type="entry name" value="LMWPTPASE"/>
</dbReference>
<evidence type="ECO:0000256" key="4">
    <source>
        <dbReference type="ARBA" id="ARBA00022912"/>
    </source>
</evidence>
<evidence type="ECO:0000256" key="3">
    <source>
        <dbReference type="ARBA" id="ARBA00022801"/>
    </source>
</evidence>
<feature type="active site" evidence="6">
    <location>
        <position position="14"/>
    </location>
</feature>
<dbReference type="PANTHER" id="PTHR11717:SF7">
    <property type="entry name" value="LOW MOLECULAR WEIGHT PHOSPHOTYROSINE PROTEIN PHOSPHATASE"/>
    <property type="match status" value="1"/>
</dbReference>
<evidence type="ECO:0000313" key="9">
    <source>
        <dbReference type="EMBL" id="TPR43010.1"/>
    </source>
</evidence>
<reference evidence="9 10" key="1">
    <citation type="submission" date="2018-08" db="EMBL/GenBank/DDBJ databases">
        <title>Comparative genomics of wild bee and flower associated Lactobacillus reveals potential adaptation to the bee host.</title>
        <authorList>
            <person name="Vuong H.Q."/>
            <person name="Mcfrederick Q.S."/>
        </authorList>
    </citation>
    <scope>NUCLEOTIDE SEQUENCE</scope>
    <source>
        <strain evidence="8 10">HV_13</strain>
        <strain evidence="9">HV_63</strain>
    </source>
</reference>
<dbReference type="Pfam" id="PF01451">
    <property type="entry name" value="LMWPc"/>
    <property type="match status" value="1"/>
</dbReference>
<evidence type="ECO:0000313" key="10">
    <source>
        <dbReference type="Proteomes" id="UP000777560"/>
    </source>
</evidence>
<evidence type="ECO:0000313" key="8">
    <source>
        <dbReference type="EMBL" id="TPR23483.1"/>
    </source>
</evidence>
<dbReference type="InterPro" id="IPR017867">
    <property type="entry name" value="Tyr_phospatase_low_mol_wt"/>
</dbReference>
<gene>
    <name evidence="8" type="ORF">DY114_07095</name>
    <name evidence="9" type="ORF">DY130_06610</name>
</gene>
<dbReference type="Proteomes" id="UP000784700">
    <property type="component" value="Unassembled WGS sequence"/>
</dbReference>
<keyword evidence="4" id="KW-0904">Protein phosphatase</keyword>
<proteinExistence type="inferred from homology"/>
<evidence type="ECO:0000256" key="2">
    <source>
        <dbReference type="ARBA" id="ARBA00013064"/>
    </source>
</evidence>
<dbReference type="InterPro" id="IPR050438">
    <property type="entry name" value="LMW_PTPase"/>
</dbReference>
<dbReference type="SMART" id="SM00226">
    <property type="entry name" value="LMWPc"/>
    <property type="match status" value="1"/>
</dbReference>
<dbReference type="EMBL" id="QUAV01000005">
    <property type="protein sequence ID" value="TPR23483.1"/>
    <property type="molecule type" value="Genomic_DNA"/>
</dbReference>
<comment type="similarity">
    <text evidence="1">Belongs to the low molecular weight phosphotyrosine protein phosphatase family.</text>
</comment>
<dbReference type="Proteomes" id="UP000777560">
    <property type="component" value="Unassembled WGS sequence"/>
</dbReference>
<keyword evidence="3" id="KW-0378">Hydrolase</keyword>
<dbReference type="EC" id="3.1.3.48" evidence="2"/>
<protein>
    <recommendedName>
        <fullName evidence="2">protein-tyrosine-phosphatase</fullName>
        <ecNumber evidence="2">3.1.3.48</ecNumber>
    </recommendedName>
</protein>
<evidence type="ECO:0000259" key="7">
    <source>
        <dbReference type="SMART" id="SM00226"/>
    </source>
</evidence>
<dbReference type="PANTHER" id="PTHR11717">
    <property type="entry name" value="LOW MOLECULAR WEIGHT PROTEIN TYROSINE PHOSPHATASE"/>
    <property type="match status" value="1"/>
</dbReference>
<dbReference type="GO" id="GO:0004725">
    <property type="term" value="F:protein tyrosine phosphatase activity"/>
    <property type="evidence" value="ECO:0007669"/>
    <property type="project" value="UniProtKB-EC"/>
</dbReference>
<dbReference type="EMBL" id="QUBG01000008">
    <property type="protein sequence ID" value="TPR43010.1"/>
    <property type="molecule type" value="Genomic_DNA"/>
</dbReference>
<evidence type="ECO:0000256" key="6">
    <source>
        <dbReference type="PIRSR" id="PIRSR617867-1"/>
    </source>
</evidence>
<keyword evidence="10" id="KW-1185">Reference proteome</keyword>
<sequence length="153" mass="17873">MKKVLFVCHGNVCRSAMAEAILKDQIKKDNLSNKIEVNSAATSSEEIGNPPHPNVRTILDKHHLDYSGMYATQIEAKDFDKYDYIIGMDKENMDNLMHWSPKDDLQKIHLYLNIDDQKSDREIPDPWFTGKFEQTFEVINKIMPKWINYILKN</sequence>
<comment type="catalytic activity">
    <reaction evidence="5">
        <text>O-phospho-L-tyrosyl-[protein] + H2O = L-tyrosyl-[protein] + phosphate</text>
        <dbReference type="Rhea" id="RHEA:10684"/>
        <dbReference type="Rhea" id="RHEA-COMP:10136"/>
        <dbReference type="Rhea" id="RHEA-COMP:20101"/>
        <dbReference type="ChEBI" id="CHEBI:15377"/>
        <dbReference type="ChEBI" id="CHEBI:43474"/>
        <dbReference type="ChEBI" id="CHEBI:46858"/>
        <dbReference type="ChEBI" id="CHEBI:61978"/>
        <dbReference type="EC" id="3.1.3.48"/>
    </reaction>
</comment>
<name>A0A9Q8INC8_9LACO</name>
<dbReference type="RefSeq" id="WP_140924836.1">
    <property type="nucleotide sequence ID" value="NZ_QUAU01000005.1"/>
</dbReference>
<dbReference type="InterPro" id="IPR036196">
    <property type="entry name" value="Ptyr_pPase_sf"/>
</dbReference>
<comment type="caution">
    <text evidence="9">The sequence shown here is derived from an EMBL/GenBank/DDBJ whole genome shotgun (WGS) entry which is preliminary data.</text>
</comment>
<organism evidence="9 11">
    <name type="scientific">Apilactobacillus micheneri</name>
    <dbReference type="NCBI Taxonomy" id="1899430"/>
    <lineage>
        <taxon>Bacteria</taxon>
        <taxon>Bacillati</taxon>
        <taxon>Bacillota</taxon>
        <taxon>Bacilli</taxon>
        <taxon>Lactobacillales</taxon>
        <taxon>Lactobacillaceae</taxon>
        <taxon>Apilactobacillus</taxon>
    </lineage>
</organism>
<feature type="active site" description="Proton donor" evidence="6">
    <location>
        <position position="125"/>
    </location>
</feature>
<dbReference type="GeneID" id="58108869"/>